<accession>A0ACB8TXL5</accession>
<organism evidence="1 2">
    <name type="scientific">Irpex rosettiformis</name>
    <dbReference type="NCBI Taxonomy" id="378272"/>
    <lineage>
        <taxon>Eukaryota</taxon>
        <taxon>Fungi</taxon>
        <taxon>Dikarya</taxon>
        <taxon>Basidiomycota</taxon>
        <taxon>Agaricomycotina</taxon>
        <taxon>Agaricomycetes</taxon>
        <taxon>Polyporales</taxon>
        <taxon>Irpicaceae</taxon>
        <taxon>Irpex</taxon>
    </lineage>
</organism>
<dbReference type="EMBL" id="MU274921">
    <property type="protein sequence ID" value="KAI0086792.1"/>
    <property type="molecule type" value="Genomic_DNA"/>
</dbReference>
<keyword evidence="2" id="KW-1185">Reference proteome</keyword>
<sequence length="512" mass="56919">MEVSNPGLLIAIPLIALAYVTLNRWNRSPGPLPPIPAGKLPILGHLLQMPQSHEWLKYLEWSDQTGSDILCYQVLNSHVIVLNSFKAVSELFEGRTSIYSNRPTLLALRHILGFHWVLGLMPYGKQFLEVRKASNHYLHNASIKKYRPIQTVAIHSMLRGLHREPEKFVEHARHMAGRIILNVTYGIEPNPTYIRTVYHSVLGLGLGLSPRALLHDMFPFLLKLPEWFPLFRFKADAKKFSPYVAALPDLPLDETRKAMAEGTARPSMAASMLADGGLPDSIIRSVTGSLYLAGTETTVATITNFFLAMLKYPDVQHKARSEIDSVVGPNRLPDFRDEPNLPYLSALIKELYRWRVVTPLGTPHSLIVDDVYRGYHFPKDSIVISNLHAIMHDPVAFPEPNVFRPERYLEDAGKPTSTRSSDGVFGYGGRVCPGRYLTKSNTWLAVASILATFDIEKATDEDGCVIEPDDVGATSGVVSFPLPFKCKITPRSEAAAALIAGTADEEVVIPLP</sequence>
<protein>
    <submittedName>
        <fullName evidence="1">Cytochrome P450</fullName>
    </submittedName>
</protein>
<evidence type="ECO:0000313" key="1">
    <source>
        <dbReference type="EMBL" id="KAI0086792.1"/>
    </source>
</evidence>
<name>A0ACB8TXL5_9APHY</name>
<proteinExistence type="predicted"/>
<evidence type="ECO:0000313" key="2">
    <source>
        <dbReference type="Proteomes" id="UP001055072"/>
    </source>
</evidence>
<comment type="caution">
    <text evidence="1">The sequence shown here is derived from an EMBL/GenBank/DDBJ whole genome shotgun (WGS) entry which is preliminary data.</text>
</comment>
<dbReference type="Proteomes" id="UP001055072">
    <property type="component" value="Unassembled WGS sequence"/>
</dbReference>
<gene>
    <name evidence="1" type="ORF">BDY19DRAFT_958712</name>
</gene>
<reference evidence="1" key="1">
    <citation type="journal article" date="2021" name="Environ. Microbiol.">
        <title>Gene family expansions and transcriptome signatures uncover fungal adaptations to wood decay.</title>
        <authorList>
            <person name="Hage H."/>
            <person name="Miyauchi S."/>
            <person name="Viragh M."/>
            <person name="Drula E."/>
            <person name="Min B."/>
            <person name="Chaduli D."/>
            <person name="Navarro D."/>
            <person name="Favel A."/>
            <person name="Norest M."/>
            <person name="Lesage-Meessen L."/>
            <person name="Balint B."/>
            <person name="Merenyi Z."/>
            <person name="de Eugenio L."/>
            <person name="Morin E."/>
            <person name="Martinez A.T."/>
            <person name="Baldrian P."/>
            <person name="Stursova M."/>
            <person name="Martinez M.J."/>
            <person name="Novotny C."/>
            <person name="Magnuson J.K."/>
            <person name="Spatafora J.W."/>
            <person name="Maurice S."/>
            <person name="Pangilinan J."/>
            <person name="Andreopoulos W."/>
            <person name="LaButti K."/>
            <person name="Hundley H."/>
            <person name="Na H."/>
            <person name="Kuo A."/>
            <person name="Barry K."/>
            <person name="Lipzen A."/>
            <person name="Henrissat B."/>
            <person name="Riley R."/>
            <person name="Ahrendt S."/>
            <person name="Nagy L.G."/>
            <person name="Grigoriev I.V."/>
            <person name="Martin F."/>
            <person name="Rosso M.N."/>
        </authorList>
    </citation>
    <scope>NUCLEOTIDE SEQUENCE</scope>
    <source>
        <strain evidence="1">CBS 384.51</strain>
    </source>
</reference>